<sequence>MSQRSTETRSSSTLSCISTSASSSSSCSQPPTSKQNTDSYRMHAGKEAATNAAGPFNVDEFLEQCFPGTDRKAFRSIFDSRKRKNFEELLREAKKGRKHKSEKAMHAPTMKALQYAYDVLAGDGHLTELRIDNTSQQKLSGDAEEHKPAPDLAVQLKASPEKRWTHALAIVDIKPDTSKDTPRRDNEPVDVEAPDQIHDYATLAFQSRPRCYLLGFALHGHISRFYRWDHSCVIYSAWFNWKCQPDIVLEFLYASSVFSNRTMGIDSTVVPGISDIAEGPLLANAYRFARDLGILDGQKALDLTSLVVQSSAIVVPAGHDDASQIDKVLHAYGTNHSERAASPAREAKHTSSSDAQVASETAVGDERGDEPRDLSLVTVSRKHSSRCEARSKPSTHIYPTSGQNTTERFISLGTALFTSSSLFGRGTRTWLAVQDTVQSSSRSIGTHDLVVIKDSWRDADRFSESAIYSKIHQAGHTFGVARVRRGVDLDGGERHSVHRTWAEKLNAFREVDRYTHRIHHRIIIESIGIPLSQFRSTRELVQATKDAMEGHRHLYEKLQILHRDISVNNIMISVASQAEGGAKGFLIDLDYAVFVNDTRATSELQELTGTADFIAVELQLGNYIGNHQPYHDLESFYWSLLYTTLRHTRTNRGPLYCDSIFSARSGLGKLGFLSPLAQAALSVDNNPRLTACLTSFGRLTWESVQIGVRITHSAAMNCLDAELKKPGWLEGDRALPLEACSKQQISDAVGENNFSKEMHASGLARRASLKRKPGDGEGEGQEEEVKARQQPRQRRA</sequence>
<protein>
    <recommendedName>
        <fullName evidence="2">Fungal-type protein kinase domain-containing protein</fullName>
    </recommendedName>
</protein>
<dbReference type="PROSITE" id="PS00109">
    <property type="entry name" value="PROTEIN_KINASE_TYR"/>
    <property type="match status" value="1"/>
</dbReference>
<dbReference type="PANTHER" id="PTHR38248:SF2">
    <property type="entry name" value="FUNK1 11"/>
    <property type="match status" value="1"/>
</dbReference>
<feature type="region of interest" description="Disordered" evidence="1">
    <location>
        <begin position="337"/>
        <end position="374"/>
    </location>
</feature>
<evidence type="ECO:0000259" key="2">
    <source>
        <dbReference type="Pfam" id="PF17667"/>
    </source>
</evidence>
<dbReference type="PANTHER" id="PTHR38248">
    <property type="entry name" value="FUNK1 6"/>
    <property type="match status" value="1"/>
</dbReference>
<dbReference type="Proteomes" id="UP000305948">
    <property type="component" value="Unassembled WGS sequence"/>
</dbReference>
<dbReference type="InterPro" id="IPR011009">
    <property type="entry name" value="Kinase-like_dom_sf"/>
</dbReference>
<feature type="compositionally biased region" description="Low complexity" evidence="1">
    <location>
        <begin position="1"/>
        <end position="33"/>
    </location>
</feature>
<dbReference type="Pfam" id="PF17667">
    <property type="entry name" value="Pkinase_fungal"/>
    <property type="match status" value="2"/>
</dbReference>
<dbReference type="SUPFAM" id="SSF56112">
    <property type="entry name" value="Protein kinase-like (PK-like)"/>
    <property type="match status" value="1"/>
</dbReference>
<feature type="compositionally biased region" description="Basic and acidic residues" evidence="1">
    <location>
        <begin position="364"/>
        <end position="373"/>
    </location>
</feature>
<organism evidence="3 4">
    <name type="scientific">Heliocybe sulcata</name>
    <dbReference type="NCBI Taxonomy" id="5364"/>
    <lineage>
        <taxon>Eukaryota</taxon>
        <taxon>Fungi</taxon>
        <taxon>Dikarya</taxon>
        <taxon>Basidiomycota</taxon>
        <taxon>Agaricomycotina</taxon>
        <taxon>Agaricomycetes</taxon>
        <taxon>Gloeophyllales</taxon>
        <taxon>Gloeophyllaceae</taxon>
        <taxon>Heliocybe</taxon>
    </lineage>
</organism>
<gene>
    <name evidence="3" type="ORF">OE88DRAFT_1292850</name>
</gene>
<dbReference type="InterPro" id="IPR008266">
    <property type="entry name" value="Tyr_kinase_AS"/>
</dbReference>
<dbReference type="InterPro" id="IPR040976">
    <property type="entry name" value="Pkinase_fungal"/>
</dbReference>
<feature type="domain" description="Fungal-type protein kinase" evidence="2">
    <location>
        <begin position="161"/>
        <end position="273"/>
    </location>
</feature>
<dbReference type="OrthoDB" id="2739948at2759"/>
<feature type="region of interest" description="Disordered" evidence="1">
    <location>
        <begin position="751"/>
        <end position="796"/>
    </location>
</feature>
<evidence type="ECO:0000256" key="1">
    <source>
        <dbReference type="SAM" id="MobiDB-lite"/>
    </source>
</evidence>
<dbReference type="GO" id="GO:0004672">
    <property type="term" value="F:protein kinase activity"/>
    <property type="evidence" value="ECO:0007669"/>
    <property type="project" value="InterPro"/>
</dbReference>
<accession>A0A5C3N607</accession>
<proteinExistence type="predicted"/>
<dbReference type="AlphaFoldDB" id="A0A5C3N607"/>
<feature type="region of interest" description="Disordered" evidence="1">
    <location>
        <begin position="1"/>
        <end position="39"/>
    </location>
</feature>
<dbReference type="PROSITE" id="PS51257">
    <property type="entry name" value="PROKAR_LIPOPROTEIN"/>
    <property type="match status" value="1"/>
</dbReference>
<dbReference type="Gene3D" id="1.10.510.10">
    <property type="entry name" value="Transferase(Phosphotransferase) domain 1"/>
    <property type="match status" value="1"/>
</dbReference>
<dbReference type="EMBL" id="ML213508">
    <property type="protein sequence ID" value="TFK52713.1"/>
    <property type="molecule type" value="Genomic_DNA"/>
</dbReference>
<name>A0A5C3N607_9AGAM</name>
<feature type="domain" description="Fungal-type protein kinase" evidence="2">
    <location>
        <begin position="396"/>
        <end position="643"/>
    </location>
</feature>
<evidence type="ECO:0000313" key="3">
    <source>
        <dbReference type="EMBL" id="TFK52713.1"/>
    </source>
</evidence>
<keyword evidence="4" id="KW-1185">Reference proteome</keyword>
<reference evidence="3 4" key="1">
    <citation type="journal article" date="2019" name="Nat. Ecol. Evol.">
        <title>Megaphylogeny resolves global patterns of mushroom evolution.</title>
        <authorList>
            <person name="Varga T."/>
            <person name="Krizsan K."/>
            <person name="Foldi C."/>
            <person name="Dima B."/>
            <person name="Sanchez-Garcia M."/>
            <person name="Sanchez-Ramirez S."/>
            <person name="Szollosi G.J."/>
            <person name="Szarkandi J.G."/>
            <person name="Papp V."/>
            <person name="Albert L."/>
            <person name="Andreopoulos W."/>
            <person name="Angelini C."/>
            <person name="Antonin V."/>
            <person name="Barry K.W."/>
            <person name="Bougher N.L."/>
            <person name="Buchanan P."/>
            <person name="Buyck B."/>
            <person name="Bense V."/>
            <person name="Catcheside P."/>
            <person name="Chovatia M."/>
            <person name="Cooper J."/>
            <person name="Damon W."/>
            <person name="Desjardin D."/>
            <person name="Finy P."/>
            <person name="Geml J."/>
            <person name="Haridas S."/>
            <person name="Hughes K."/>
            <person name="Justo A."/>
            <person name="Karasinski D."/>
            <person name="Kautmanova I."/>
            <person name="Kiss B."/>
            <person name="Kocsube S."/>
            <person name="Kotiranta H."/>
            <person name="LaButti K.M."/>
            <person name="Lechner B.E."/>
            <person name="Liimatainen K."/>
            <person name="Lipzen A."/>
            <person name="Lukacs Z."/>
            <person name="Mihaltcheva S."/>
            <person name="Morgado L.N."/>
            <person name="Niskanen T."/>
            <person name="Noordeloos M.E."/>
            <person name="Ohm R.A."/>
            <person name="Ortiz-Santana B."/>
            <person name="Ovrebo C."/>
            <person name="Racz N."/>
            <person name="Riley R."/>
            <person name="Savchenko A."/>
            <person name="Shiryaev A."/>
            <person name="Soop K."/>
            <person name="Spirin V."/>
            <person name="Szebenyi C."/>
            <person name="Tomsovsky M."/>
            <person name="Tulloss R.E."/>
            <person name="Uehling J."/>
            <person name="Grigoriev I.V."/>
            <person name="Vagvolgyi C."/>
            <person name="Papp T."/>
            <person name="Martin F.M."/>
            <person name="Miettinen O."/>
            <person name="Hibbett D.S."/>
            <person name="Nagy L.G."/>
        </authorList>
    </citation>
    <scope>NUCLEOTIDE SEQUENCE [LARGE SCALE GENOMIC DNA]</scope>
    <source>
        <strain evidence="3 4">OMC1185</strain>
    </source>
</reference>
<evidence type="ECO:0000313" key="4">
    <source>
        <dbReference type="Proteomes" id="UP000305948"/>
    </source>
</evidence>